<dbReference type="Gene3D" id="1.20.1720.10">
    <property type="entry name" value="Multidrug resistance protein D"/>
    <property type="match status" value="1"/>
</dbReference>
<dbReference type="InterPro" id="IPR020846">
    <property type="entry name" value="MFS_dom"/>
</dbReference>
<dbReference type="EMBL" id="JAAAHY010000002">
    <property type="protein sequence ID" value="KAF9968839.1"/>
    <property type="molecule type" value="Genomic_DNA"/>
</dbReference>
<feature type="transmembrane region" description="Helical" evidence="7">
    <location>
        <begin position="323"/>
        <end position="343"/>
    </location>
</feature>
<organism evidence="9 10">
    <name type="scientific">Mortierella alpina</name>
    <name type="common">Oleaginous fungus</name>
    <name type="synonym">Mortierella renispora</name>
    <dbReference type="NCBI Taxonomy" id="64518"/>
    <lineage>
        <taxon>Eukaryota</taxon>
        <taxon>Fungi</taxon>
        <taxon>Fungi incertae sedis</taxon>
        <taxon>Mucoromycota</taxon>
        <taxon>Mortierellomycotina</taxon>
        <taxon>Mortierellomycetes</taxon>
        <taxon>Mortierellales</taxon>
        <taxon>Mortierellaceae</taxon>
        <taxon>Mortierella</taxon>
    </lineage>
</organism>
<feature type="compositionally biased region" description="Low complexity" evidence="6">
    <location>
        <begin position="1"/>
        <end position="10"/>
    </location>
</feature>
<feature type="transmembrane region" description="Helical" evidence="7">
    <location>
        <begin position="430"/>
        <end position="449"/>
    </location>
</feature>
<feature type="transmembrane region" description="Helical" evidence="7">
    <location>
        <begin position="396"/>
        <end position="418"/>
    </location>
</feature>
<dbReference type="Pfam" id="PF07690">
    <property type="entry name" value="MFS_1"/>
    <property type="match status" value="1"/>
</dbReference>
<comment type="subcellular location">
    <subcellularLocation>
        <location evidence="1">Endomembrane system</location>
        <topology evidence="1">Multi-pass membrane protein</topology>
    </subcellularLocation>
</comment>
<feature type="transmembrane region" description="Helical" evidence="7">
    <location>
        <begin position="455"/>
        <end position="479"/>
    </location>
</feature>
<feature type="transmembrane region" description="Helical" evidence="7">
    <location>
        <begin position="192"/>
        <end position="215"/>
    </location>
</feature>
<accession>A0A9P6JF22</accession>
<dbReference type="OrthoDB" id="10021397at2759"/>
<dbReference type="PANTHER" id="PTHR23501">
    <property type="entry name" value="MAJOR FACILITATOR SUPERFAMILY"/>
    <property type="match status" value="1"/>
</dbReference>
<dbReference type="PANTHER" id="PTHR23501:SF191">
    <property type="entry name" value="VACUOLAR BASIC AMINO ACID TRANSPORTER 4"/>
    <property type="match status" value="1"/>
</dbReference>
<feature type="compositionally biased region" description="Basic and acidic residues" evidence="6">
    <location>
        <begin position="632"/>
        <end position="643"/>
    </location>
</feature>
<proteinExistence type="predicted"/>
<feature type="compositionally biased region" description="Basic and acidic residues" evidence="6">
    <location>
        <begin position="597"/>
        <end position="612"/>
    </location>
</feature>
<feature type="transmembrane region" description="Helical" evidence="7">
    <location>
        <begin position="259"/>
        <end position="280"/>
    </location>
</feature>
<dbReference type="SUPFAM" id="SSF103473">
    <property type="entry name" value="MFS general substrate transporter"/>
    <property type="match status" value="1"/>
</dbReference>
<feature type="region of interest" description="Disordered" evidence="6">
    <location>
        <begin position="592"/>
        <end position="643"/>
    </location>
</feature>
<feature type="transmembrane region" description="Helical" evidence="7">
    <location>
        <begin position="227"/>
        <end position="247"/>
    </location>
</feature>
<dbReference type="PROSITE" id="PS50850">
    <property type="entry name" value="MFS"/>
    <property type="match status" value="1"/>
</dbReference>
<dbReference type="GO" id="GO:0012505">
    <property type="term" value="C:endomembrane system"/>
    <property type="evidence" value="ECO:0007669"/>
    <property type="project" value="UniProtKB-SubCell"/>
</dbReference>
<evidence type="ECO:0000256" key="3">
    <source>
        <dbReference type="ARBA" id="ARBA00022692"/>
    </source>
</evidence>
<feature type="domain" description="Major facilitator superfamily (MFS) profile" evidence="8">
    <location>
        <begin position="104"/>
        <end position="585"/>
    </location>
</feature>
<evidence type="ECO:0000313" key="10">
    <source>
        <dbReference type="Proteomes" id="UP000738359"/>
    </source>
</evidence>
<dbReference type="Gene3D" id="1.20.1250.20">
    <property type="entry name" value="MFS general substrate transporter like domains"/>
    <property type="match status" value="1"/>
</dbReference>
<reference evidence="9" key="1">
    <citation type="journal article" date="2020" name="Fungal Divers.">
        <title>Resolving the Mortierellaceae phylogeny through synthesis of multi-gene phylogenetics and phylogenomics.</title>
        <authorList>
            <person name="Vandepol N."/>
            <person name="Liber J."/>
            <person name="Desiro A."/>
            <person name="Na H."/>
            <person name="Kennedy M."/>
            <person name="Barry K."/>
            <person name="Grigoriev I.V."/>
            <person name="Miller A.N."/>
            <person name="O'Donnell K."/>
            <person name="Stajich J.E."/>
            <person name="Bonito G."/>
        </authorList>
    </citation>
    <scope>NUCLEOTIDE SEQUENCE</scope>
    <source>
        <strain evidence="9">CK1249</strain>
    </source>
</reference>
<feature type="transmembrane region" description="Helical" evidence="7">
    <location>
        <begin position="292"/>
        <end position="311"/>
    </location>
</feature>
<feature type="transmembrane region" description="Helical" evidence="7">
    <location>
        <begin position="141"/>
        <end position="157"/>
    </location>
</feature>
<keyword evidence="5 7" id="KW-0472">Membrane</keyword>
<dbReference type="InterPro" id="IPR036259">
    <property type="entry name" value="MFS_trans_sf"/>
</dbReference>
<name>A0A9P6JF22_MORAP</name>
<evidence type="ECO:0000313" key="9">
    <source>
        <dbReference type="EMBL" id="KAF9968839.1"/>
    </source>
</evidence>
<keyword evidence="10" id="KW-1185">Reference proteome</keyword>
<evidence type="ECO:0000259" key="8">
    <source>
        <dbReference type="PROSITE" id="PS50850"/>
    </source>
</evidence>
<dbReference type="Proteomes" id="UP000738359">
    <property type="component" value="Unassembled WGS sequence"/>
</dbReference>
<protein>
    <recommendedName>
        <fullName evidence="8">Major facilitator superfamily (MFS) profile domain-containing protein</fullName>
    </recommendedName>
</protein>
<dbReference type="GO" id="GO:0022857">
    <property type="term" value="F:transmembrane transporter activity"/>
    <property type="evidence" value="ECO:0007669"/>
    <property type="project" value="InterPro"/>
</dbReference>
<comment type="caution">
    <text evidence="9">The sequence shown here is derived from an EMBL/GenBank/DDBJ whole genome shotgun (WGS) entry which is preliminary data.</text>
</comment>
<feature type="compositionally biased region" description="Basic and acidic residues" evidence="6">
    <location>
        <begin position="57"/>
        <end position="81"/>
    </location>
</feature>
<keyword evidence="2" id="KW-0813">Transport</keyword>
<feature type="transmembrane region" description="Helical" evidence="7">
    <location>
        <begin position="363"/>
        <end position="384"/>
    </location>
</feature>
<dbReference type="GO" id="GO:0005886">
    <property type="term" value="C:plasma membrane"/>
    <property type="evidence" value="ECO:0007669"/>
    <property type="project" value="TreeGrafter"/>
</dbReference>
<evidence type="ECO:0000256" key="5">
    <source>
        <dbReference type="ARBA" id="ARBA00023136"/>
    </source>
</evidence>
<dbReference type="PRINTS" id="PR01036">
    <property type="entry name" value="TCRTETB"/>
</dbReference>
<evidence type="ECO:0000256" key="1">
    <source>
        <dbReference type="ARBA" id="ARBA00004127"/>
    </source>
</evidence>
<sequence>MTSSSSSSSSRGGDGKDVVAPNMEIGKDAIAPSHPLPHNRAPSQSSTATVTVPSPSLDKRANAVASADEKADPESQVSVHKEQTADEILAQVVTTLPMRQLAPAFLGVAMAMFMAALDNSIVSTALPRIGTEFKASNKVELVFTCYVITFNAFQGLYGKMSNVFGRKPTVFLAIGIFLVGSILSGVAQSMNMFLACRALTGVGAGGIFSLSNIIIADLVSIRDRGKFQGAISAVFAISALIGPVMGGAFVDKVTWRWCFWIQVAFGVITVPTLAVMLKLPRPKGSVWDKLKGIDWLGTFFMAITAIFFLLPTNLGGNLYAWNSPLVITLYCLVIPSILAFLYVEARHAENPIVPTYLWKNRNVVTLLSINIFMGMTFWSLIFYMPMFFQIIEHETATAAGLTMIPLEAGIFISSNIAGILISKFGKFRPYIFAGTGIAVVGIGLCLVLADTNSKAVQVVVLFVCGMGIGQLFPSLIVAIQASVERTDLATVSALHNFFRSTGSGFGVAINGALFQNHLRSSLDASGVPVKWADLAKSSAQKIVEIPLEYRGAVEDIYLESMKTVFKATIPMAAMMFLLTFGLEHVRLNAKAAPTPAAEKEAEDKGEEGKAEINDADEEEQIEVVTAEGPMGSEEKKASKKDAK</sequence>
<dbReference type="AlphaFoldDB" id="A0A9P6JF22"/>
<feature type="compositionally biased region" description="Low complexity" evidence="6">
    <location>
        <begin position="41"/>
        <end position="56"/>
    </location>
</feature>
<keyword evidence="3 7" id="KW-0812">Transmembrane</keyword>
<dbReference type="InterPro" id="IPR011701">
    <property type="entry name" value="MFS"/>
</dbReference>
<keyword evidence="4 7" id="KW-1133">Transmembrane helix</keyword>
<evidence type="ECO:0000256" key="7">
    <source>
        <dbReference type="SAM" id="Phobius"/>
    </source>
</evidence>
<evidence type="ECO:0000256" key="2">
    <source>
        <dbReference type="ARBA" id="ARBA00022448"/>
    </source>
</evidence>
<evidence type="ECO:0000256" key="6">
    <source>
        <dbReference type="SAM" id="MobiDB-lite"/>
    </source>
</evidence>
<feature type="transmembrane region" description="Helical" evidence="7">
    <location>
        <begin position="169"/>
        <end position="186"/>
    </location>
</feature>
<gene>
    <name evidence="9" type="ORF">BGZ70_003577</name>
</gene>
<dbReference type="CDD" id="cd17502">
    <property type="entry name" value="MFS_Azr1_MDR_like"/>
    <property type="match status" value="1"/>
</dbReference>
<feature type="transmembrane region" description="Helical" evidence="7">
    <location>
        <begin position="101"/>
        <end position="121"/>
    </location>
</feature>
<feature type="region of interest" description="Disordered" evidence="6">
    <location>
        <begin position="1"/>
        <end position="81"/>
    </location>
</feature>
<evidence type="ECO:0000256" key="4">
    <source>
        <dbReference type="ARBA" id="ARBA00022989"/>
    </source>
</evidence>